<keyword evidence="3" id="KW-1185">Reference proteome</keyword>
<name>M2WST5_GALSU</name>
<evidence type="ECO:0000313" key="3">
    <source>
        <dbReference type="Proteomes" id="UP000030680"/>
    </source>
</evidence>
<proteinExistence type="predicted"/>
<dbReference type="OrthoDB" id="12657at2763"/>
<dbReference type="KEGG" id="gsl:Gasu_55000"/>
<dbReference type="Gramene" id="EME26930">
    <property type="protein sequence ID" value="EME26930"/>
    <property type="gene ID" value="Gasu_55000"/>
</dbReference>
<feature type="transmembrane region" description="Helical" evidence="1">
    <location>
        <begin position="6"/>
        <end position="26"/>
    </location>
</feature>
<dbReference type="RefSeq" id="XP_005703450.1">
    <property type="nucleotide sequence ID" value="XM_005703393.1"/>
</dbReference>
<reference evidence="3" key="1">
    <citation type="journal article" date="2013" name="Science">
        <title>Gene transfer from bacteria and archaea facilitated evolution of an extremophilic eukaryote.</title>
        <authorList>
            <person name="Schonknecht G."/>
            <person name="Chen W.H."/>
            <person name="Ternes C.M."/>
            <person name="Barbier G.G."/>
            <person name="Shrestha R.P."/>
            <person name="Stanke M."/>
            <person name="Brautigam A."/>
            <person name="Baker B.J."/>
            <person name="Banfield J.F."/>
            <person name="Garavito R.M."/>
            <person name="Carr K."/>
            <person name="Wilkerson C."/>
            <person name="Rensing S.A."/>
            <person name="Gagneul D."/>
            <person name="Dickenson N.E."/>
            <person name="Oesterhelt C."/>
            <person name="Lercher M.J."/>
            <person name="Weber A.P."/>
        </authorList>
    </citation>
    <scope>NUCLEOTIDE SEQUENCE [LARGE SCALE GENOMIC DNA]</scope>
    <source>
        <strain evidence="3">074W</strain>
    </source>
</reference>
<protein>
    <submittedName>
        <fullName evidence="2">Uncharacterized protein</fullName>
    </submittedName>
</protein>
<keyword evidence="1" id="KW-1133">Transmembrane helix</keyword>
<organism evidence="2 3">
    <name type="scientific">Galdieria sulphuraria</name>
    <name type="common">Red alga</name>
    <dbReference type="NCBI Taxonomy" id="130081"/>
    <lineage>
        <taxon>Eukaryota</taxon>
        <taxon>Rhodophyta</taxon>
        <taxon>Bangiophyceae</taxon>
        <taxon>Galdieriales</taxon>
        <taxon>Galdieriaceae</taxon>
        <taxon>Galdieria</taxon>
    </lineage>
</organism>
<dbReference type="Proteomes" id="UP000030680">
    <property type="component" value="Unassembled WGS sequence"/>
</dbReference>
<gene>
    <name evidence="2" type="ORF">Gasu_55000</name>
</gene>
<dbReference type="GeneID" id="17085874"/>
<evidence type="ECO:0000256" key="1">
    <source>
        <dbReference type="SAM" id="Phobius"/>
    </source>
</evidence>
<keyword evidence="1" id="KW-0472">Membrane</keyword>
<dbReference type="AlphaFoldDB" id="M2WST5"/>
<evidence type="ECO:0000313" key="2">
    <source>
        <dbReference type="EMBL" id="EME26930.1"/>
    </source>
</evidence>
<dbReference type="EMBL" id="KB454540">
    <property type="protein sequence ID" value="EME26930.1"/>
    <property type="molecule type" value="Genomic_DNA"/>
</dbReference>
<sequence>MYSSRWNVTLGATICHAFFIGLVYILPSVILSSVREDLHLSVSLGCYWIDMVVESVFSPVYVLLAFYPFVIVG</sequence>
<keyword evidence="1" id="KW-0812">Transmembrane</keyword>
<accession>M2WST5</accession>
<feature type="transmembrane region" description="Helical" evidence="1">
    <location>
        <begin position="47"/>
        <end position="70"/>
    </location>
</feature>